<name>A0A2A6DWH1_9BACL</name>
<evidence type="ECO:0000313" key="2">
    <source>
        <dbReference type="Proteomes" id="UP000243688"/>
    </source>
</evidence>
<dbReference type="Proteomes" id="UP000243688">
    <property type="component" value="Unassembled WGS sequence"/>
</dbReference>
<protein>
    <submittedName>
        <fullName evidence="1">Uncharacterized protein</fullName>
    </submittedName>
</protein>
<gene>
    <name evidence="1" type="ORF">BLM47_14290</name>
</gene>
<accession>A0A2A6DWH1</accession>
<sequence>MIRARDAEGERKHMEVKLAVAYEGKRPTAQGRQALVERRLVGGVIEGPAFWEEAVVEWGRTWDWRSVERCWLGTDASGVGEEGRGAVAGSGASVGRVSLAPGVAEGAWT</sequence>
<reference evidence="1 2" key="1">
    <citation type="submission" date="2016-12" db="EMBL/GenBank/DDBJ databases">
        <title>Candidatus Reconcilibacillus cellulovorans genome.</title>
        <authorList>
            <person name="Kolinko S."/>
            <person name="Wu Y.-W."/>
            <person name="Tachea F."/>
            <person name="Denzel E."/>
            <person name="Hiras J."/>
            <person name="Baecker N."/>
            <person name="Chan L.J."/>
            <person name="Eichorst S.A."/>
            <person name="Frey D."/>
            <person name="Adams P.D."/>
            <person name="Pray T."/>
            <person name="Tanjore D."/>
            <person name="Petzold C.J."/>
            <person name="Gladden J.M."/>
            <person name="Simmons B.A."/>
            <person name="Singer S.W."/>
        </authorList>
    </citation>
    <scope>NUCLEOTIDE SEQUENCE [LARGE SCALE GENOMIC DNA]</scope>
    <source>
        <strain evidence="1">JTherm</strain>
    </source>
</reference>
<proteinExistence type="predicted"/>
<dbReference type="AlphaFoldDB" id="A0A2A6DWH1"/>
<comment type="caution">
    <text evidence="1">The sequence shown here is derived from an EMBL/GenBank/DDBJ whole genome shotgun (WGS) entry which is preliminary data.</text>
</comment>
<dbReference type="EMBL" id="MOXJ01000104">
    <property type="protein sequence ID" value="PDO09141.1"/>
    <property type="molecule type" value="Genomic_DNA"/>
</dbReference>
<organism evidence="1 2">
    <name type="scientific">Candidatus Reconcilbacillus cellulovorans</name>
    <dbReference type="NCBI Taxonomy" id="1906605"/>
    <lineage>
        <taxon>Bacteria</taxon>
        <taxon>Bacillati</taxon>
        <taxon>Bacillota</taxon>
        <taxon>Bacilli</taxon>
        <taxon>Bacillales</taxon>
        <taxon>Paenibacillaceae</taxon>
        <taxon>Candidatus Reconcilbacillus</taxon>
    </lineage>
</organism>
<evidence type="ECO:0000313" key="1">
    <source>
        <dbReference type="EMBL" id="PDO09141.1"/>
    </source>
</evidence>